<evidence type="ECO:0000259" key="3">
    <source>
        <dbReference type="Pfam" id="PF09335"/>
    </source>
</evidence>
<gene>
    <name evidence="4" type="primary">yqjA_2</name>
    <name evidence="4" type="ORF">DEAC_c24590</name>
</gene>
<reference evidence="4 5" key="1">
    <citation type="submission" date="2015-06" db="EMBL/GenBank/DDBJ databases">
        <title>Draft genome of the moderately acidophilic sulfate reducer Candidatus Desulfosporosinus acididurans strain M1.</title>
        <authorList>
            <person name="Poehlein A."/>
            <person name="Petzsch P."/>
            <person name="Johnson B.D."/>
            <person name="Schloemann M."/>
            <person name="Daniel R."/>
            <person name="Muehling M."/>
        </authorList>
    </citation>
    <scope>NUCLEOTIDE SEQUENCE [LARGE SCALE GENOMIC DNA]</scope>
    <source>
        <strain evidence="4 5">M1</strain>
    </source>
</reference>
<name>A0A0J1FQP7_9FIRM</name>
<dbReference type="RefSeq" id="WP_047810280.1">
    <property type="nucleotide sequence ID" value="NZ_LDZY01000007.1"/>
</dbReference>
<dbReference type="Proteomes" id="UP000036356">
    <property type="component" value="Unassembled WGS sequence"/>
</dbReference>
<feature type="transmembrane region" description="Helical" evidence="2">
    <location>
        <begin position="108"/>
        <end position="127"/>
    </location>
</feature>
<keyword evidence="2" id="KW-0812">Transmembrane</keyword>
<evidence type="ECO:0000313" key="5">
    <source>
        <dbReference type="Proteomes" id="UP000036356"/>
    </source>
</evidence>
<comment type="similarity">
    <text evidence="1">Belongs to the DedA family.</text>
</comment>
<evidence type="ECO:0000256" key="1">
    <source>
        <dbReference type="ARBA" id="ARBA00010792"/>
    </source>
</evidence>
<feature type="transmembrane region" description="Helical" evidence="2">
    <location>
        <begin position="139"/>
        <end position="163"/>
    </location>
</feature>
<dbReference type="Pfam" id="PF09335">
    <property type="entry name" value="VTT_dom"/>
    <property type="match status" value="1"/>
</dbReference>
<evidence type="ECO:0000313" key="4">
    <source>
        <dbReference type="EMBL" id="KLU65829.1"/>
    </source>
</evidence>
<comment type="caution">
    <text evidence="4">The sequence shown here is derived from an EMBL/GenBank/DDBJ whole genome shotgun (WGS) entry which is preliminary data.</text>
</comment>
<feature type="transmembrane region" description="Helical" evidence="2">
    <location>
        <begin position="175"/>
        <end position="194"/>
    </location>
</feature>
<dbReference type="GO" id="GO:0005886">
    <property type="term" value="C:plasma membrane"/>
    <property type="evidence" value="ECO:0007669"/>
    <property type="project" value="TreeGrafter"/>
</dbReference>
<dbReference type="InterPro" id="IPR032816">
    <property type="entry name" value="VTT_dom"/>
</dbReference>
<dbReference type="EMBL" id="LDZY01000007">
    <property type="protein sequence ID" value="KLU65829.1"/>
    <property type="molecule type" value="Genomic_DNA"/>
</dbReference>
<dbReference type="InterPro" id="IPR051311">
    <property type="entry name" value="DedA_domain"/>
</dbReference>
<evidence type="ECO:0000256" key="2">
    <source>
        <dbReference type="SAM" id="Phobius"/>
    </source>
</evidence>
<feature type="domain" description="VTT" evidence="3">
    <location>
        <begin position="31"/>
        <end position="157"/>
    </location>
</feature>
<feature type="transmembrane region" description="Helical" evidence="2">
    <location>
        <begin position="12"/>
        <end position="32"/>
    </location>
</feature>
<keyword evidence="2" id="KW-1133">Transmembrane helix</keyword>
<dbReference type="PANTHER" id="PTHR42709">
    <property type="entry name" value="ALKALINE PHOSPHATASE LIKE PROTEIN"/>
    <property type="match status" value="1"/>
</dbReference>
<dbReference type="PANTHER" id="PTHR42709:SF9">
    <property type="entry name" value="ALKALINE PHOSPHATASE LIKE PROTEIN"/>
    <property type="match status" value="1"/>
</dbReference>
<feature type="transmembrane region" description="Helical" evidence="2">
    <location>
        <begin position="52"/>
        <end position="73"/>
    </location>
</feature>
<organism evidence="4 5">
    <name type="scientific">Desulfosporosinus acididurans</name>
    <dbReference type="NCBI Taxonomy" id="476652"/>
    <lineage>
        <taxon>Bacteria</taxon>
        <taxon>Bacillati</taxon>
        <taxon>Bacillota</taxon>
        <taxon>Clostridia</taxon>
        <taxon>Eubacteriales</taxon>
        <taxon>Desulfitobacteriaceae</taxon>
        <taxon>Desulfosporosinus</taxon>
    </lineage>
</organism>
<proteinExistence type="inferred from homology"/>
<sequence>MHYDILLNLIVHYGYLALFFALWLGIVGMPIPDEAIVMTGGLVTTLGLLHPIPAFILTYMGVVSGLSVGYFLGNRIGVKILDRVIKNKQSTGSYLVKSQAILNKFGKYALVISYFLPVVRHLMPYLVGIGKMPYPKYALYSYSTGLIWTLIYFFLGRLFGNYIEQLSILVEKYGWYTLGILAVVFLVLRLYHYAKPSPTV</sequence>
<dbReference type="STRING" id="476652.DEAC_c24590"/>
<accession>A0A0J1FQP7</accession>
<keyword evidence="5" id="KW-1185">Reference proteome</keyword>
<dbReference type="AlphaFoldDB" id="A0A0J1FQP7"/>
<keyword evidence="2" id="KW-0472">Membrane</keyword>
<dbReference type="PATRIC" id="fig|476652.3.peg.2566"/>
<protein>
    <submittedName>
        <fullName evidence="4">Inner membrane protein YqjA</fullName>
    </submittedName>
</protein>